<comment type="caution">
    <text evidence="1">The sequence shown here is derived from an EMBL/GenBank/DDBJ whole genome shotgun (WGS) entry which is preliminary data.</text>
</comment>
<reference evidence="1 2" key="1">
    <citation type="journal article" date="2022" name="G3 (Bethesda)">
        <title>Whole-genome sequence and methylome profiling of the almond [Prunus dulcis (Mill.) D.A. Webb] cultivar 'Nonpareil'.</title>
        <authorList>
            <person name="D'Amico-Willman K.M."/>
            <person name="Ouma W.Z."/>
            <person name="Meulia T."/>
            <person name="Sideli G.M."/>
            <person name="Gradziel T.M."/>
            <person name="Fresnedo-Ramirez J."/>
        </authorList>
    </citation>
    <scope>NUCLEOTIDE SEQUENCE [LARGE SCALE GENOMIC DNA]</scope>
    <source>
        <strain evidence="1">Clone GOH B32 T37-40</strain>
    </source>
</reference>
<organism evidence="1 2">
    <name type="scientific">Prunus dulcis</name>
    <name type="common">Almond</name>
    <name type="synonym">Amygdalus dulcis</name>
    <dbReference type="NCBI Taxonomy" id="3755"/>
    <lineage>
        <taxon>Eukaryota</taxon>
        <taxon>Viridiplantae</taxon>
        <taxon>Streptophyta</taxon>
        <taxon>Embryophyta</taxon>
        <taxon>Tracheophyta</taxon>
        <taxon>Spermatophyta</taxon>
        <taxon>Magnoliopsida</taxon>
        <taxon>eudicotyledons</taxon>
        <taxon>Gunneridae</taxon>
        <taxon>Pentapetalae</taxon>
        <taxon>rosids</taxon>
        <taxon>fabids</taxon>
        <taxon>Rosales</taxon>
        <taxon>Rosaceae</taxon>
        <taxon>Amygdaloideae</taxon>
        <taxon>Amygdaleae</taxon>
        <taxon>Prunus</taxon>
    </lineage>
</organism>
<protein>
    <submittedName>
        <fullName evidence="1">Uncharacterized protein</fullName>
    </submittedName>
</protein>
<dbReference type="AlphaFoldDB" id="A0AAD4WUS3"/>
<dbReference type="EMBL" id="JAJFAZ020000001">
    <property type="protein sequence ID" value="KAI5349723.1"/>
    <property type="molecule type" value="Genomic_DNA"/>
</dbReference>
<name>A0AAD4WUS3_PRUDU</name>
<evidence type="ECO:0000313" key="1">
    <source>
        <dbReference type="EMBL" id="KAI5349723.1"/>
    </source>
</evidence>
<sequence>MGAYQRLVKDLASKFERIPREMNVQADCLAHATSTSMEDMRVGPVELLSSPSILIGLGVMQIDAEEETWMTPIMNYFTKETQPNNPIEAKKLRIKAAWYAIIDDTLFQQFSRKCDKF</sequence>
<evidence type="ECO:0000313" key="2">
    <source>
        <dbReference type="Proteomes" id="UP001054821"/>
    </source>
</evidence>
<gene>
    <name evidence="1" type="ORF">L3X38_002612</name>
</gene>
<proteinExistence type="predicted"/>
<accession>A0AAD4WUS3</accession>
<dbReference type="Proteomes" id="UP001054821">
    <property type="component" value="Chromosome 1"/>
</dbReference>
<keyword evidence="2" id="KW-1185">Reference proteome</keyword>